<evidence type="ECO:0000256" key="7">
    <source>
        <dbReference type="PROSITE-ProRule" id="PRU10141"/>
    </source>
</evidence>
<dbReference type="PROSITE" id="PS50011">
    <property type="entry name" value="PROTEIN_KINASE_DOM"/>
    <property type="match status" value="1"/>
</dbReference>
<evidence type="ECO:0000256" key="2">
    <source>
        <dbReference type="ARBA" id="ARBA00012513"/>
    </source>
</evidence>
<sequence>MSDDDRTVYQPHQTPDGDTAPAVARVAAPPPPEPETSQALPVGFRLHEFEIQSKLGEGGFGIVYKAWDHSLGAQRAIKEYMPGAVAQREGITVSPRSQRMREIFDSGLKRFMEEAQTLAKFDHPALVRVLRRWEDNGTAYMAMPFYEGTTLRERVRQMPEKPTEQWLMGLLAPLTEAMQVVHQNRWLHRDIAPDNIMLLKDSGRPLLLDFGAARQVIGDVTQELTAILKPGFAPVEQYGETPGLEQGPWTDVYALAASMHWAIMGRTPPPSVSRVLVDNYVPLVKAAEGRYSPRFLAALDKALRVDSRKRTQSMAEFRADLGLEAPAYAPTLEMPIANPERLPSGSGTAFEPTAIVGAPAPAPSAYAAADVTQVMSRPGAQPIMQTVDGGFAPAADGLAATVQLGSELLPGHAPAPAGFSAASTPVRPPSSAPVPSLSAGTAPRSRMPVLVGGGLATVAVLGGLGYWLTKPAPVPAPAPATVTQAPAAQAPVAAPAPTPAPPPAVAPTRFEWEAQLAELLNKQDSGYELTVSGLKTEYSIKRQELISFRMQSNRDGYLNVLLRDANGELVQAFSNLPPLRVRAGQPMQIPPPGKDAIAVAEPLGQDEILLVISATPRGYQDLAGPRSGSFLSLQTGEPAHQALRNWKLPVPILAGRPLGPCDGAECTQYGAKMLTVQVMP</sequence>
<protein>
    <recommendedName>
        <fullName evidence="2">non-specific serine/threonine protein kinase</fullName>
        <ecNumber evidence="2">2.7.11.1</ecNumber>
    </recommendedName>
</protein>
<feature type="region of interest" description="Disordered" evidence="8">
    <location>
        <begin position="1"/>
        <end position="38"/>
    </location>
</feature>
<evidence type="ECO:0000313" key="11">
    <source>
        <dbReference type="Proteomes" id="UP000613266"/>
    </source>
</evidence>
<organism evidence="10 11">
    <name type="scientific">Inhella proteolytica</name>
    <dbReference type="NCBI Taxonomy" id="2795029"/>
    <lineage>
        <taxon>Bacteria</taxon>
        <taxon>Pseudomonadati</taxon>
        <taxon>Pseudomonadota</taxon>
        <taxon>Betaproteobacteria</taxon>
        <taxon>Burkholderiales</taxon>
        <taxon>Sphaerotilaceae</taxon>
        <taxon>Inhella</taxon>
    </lineage>
</organism>
<evidence type="ECO:0000313" key="10">
    <source>
        <dbReference type="EMBL" id="MBH9577748.1"/>
    </source>
</evidence>
<dbReference type="GO" id="GO:0004713">
    <property type="term" value="F:protein tyrosine kinase activity"/>
    <property type="evidence" value="ECO:0007669"/>
    <property type="project" value="InterPro"/>
</dbReference>
<dbReference type="GO" id="GO:0004674">
    <property type="term" value="F:protein serine/threonine kinase activity"/>
    <property type="evidence" value="ECO:0007669"/>
    <property type="project" value="UniProtKB-EC"/>
</dbReference>
<dbReference type="Gene3D" id="1.10.510.10">
    <property type="entry name" value="Transferase(Phosphotransferase) domain 1"/>
    <property type="match status" value="1"/>
</dbReference>
<evidence type="ECO:0000256" key="8">
    <source>
        <dbReference type="SAM" id="MobiDB-lite"/>
    </source>
</evidence>
<reference evidence="10" key="1">
    <citation type="submission" date="2020-12" db="EMBL/GenBank/DDBJ databases">
        <title>The genome sequence of Inhella sp. 1Y17.</title>
        <authorList>
            <person name="Liu Y."/>
        </authorList>
    </citation>
    <scope>NUCLEOTIDE SEQUENCE</scope>
    <source>
        <strain evidence="10">1Y17</strain>
    </source>
</reference>
<dbReference type="SUPFAM" id="SSF56112">
    <property type="entry name" value="Protein kinase-like (PK-like)"/>
    <property type="match status" value="1"/>
</dbReference>
<dbReference type="PANTHER" id="PTHR43671:SF13">
    <property type="entry name" value="SERINE_THREONINE-PROTEIN KINASE NEK2"/>
    <property type="match status" value="1"/>
</dbReference>
<keyword evidence="4 7" id="KW-0547">Nucleotide-binding</keyword>
<keyword evidence="6 7" id="KW-0067">ATP-binding</keyword>
<evidence type="ECO:0000256" key="1">
    <source>
        <dbReference type="ARBA" id="ARBA00010886"/>
    </source>
</evidence>
<dbReference type="RefSeq" id="WP_198111524.1">
    <property type="nucleotide sequence ID" value="NZ_JAEDAK010000008.1"/>
</dbReference>
<keyword evidence="5 10" id="KW-0418">Kinase</keyword>
<keyword evidence="11" id="KW-1185">Reference proteome</keyword>
<evidence type="ECO:0000256" key="4">
    <source>
        <dbReference type="ARBA" id="ARBA00022741"/>
    </source>
</evidence>
<gene>
    <name evidence="10" type="ORF">I7X39_12630</name>
</gene>
<name>A0A931J2V5_9BURK</name>
<dbReference type="InterPro" id="IPR000719">
    <property type="entry name" value="Prot_kinase_dom"/>
</dbReference>
<dbReference type="Pfam" id="PF14326">
    <property type="entry name" value="DUF4384"/>
    <property type="match status" value="1"/>
</dbReference>
<dbReference type="InterPro" id="IPR020635">
    <property type="entry name" value="Tyr_kinase_cat_dom"/>
</dbReference>
<evidence type="ECO:0000256" key="5">
    <source>
        <dbReference type="ARBA" id="ARBA00022777"/>
    </source>
</evidence>
<dbReference type="PROSITE" id="PS00107">
    <property type="entry name" value="PROTEIN_KINASE_ATP"/>
    <property type="match status" value="1"/>
</dbReference>
<dbReference type="InterPro" id="IPR017441">
    <property type="entry name" value="Protein_kinase_ATP_BS"/>
</dbReference>
<dbReference type="PANTHER" id="PTHR43671">
    <property type="entry name" value="SERINE/THREONINE-PROTEIN KINASE NEK"/>
    <property type="match status" value="1"/>
</dbReference>
<dbReference type="InterPro" id="IPR050660">
    <property type="entry name" value="NEK_Ser/Thr_kinase"/>
</dbReference>
<feature type="domain" description="Protein kinase" evidence="9">
    <location>
        <begin position="49"/>
        <end position="332"/>
    </location>
</feature>
<feature type="binding site" evidence="7">
    <location>
        <position position="78"/>
    </location>
    <ligand>
        <name>ATP</name>
        <dbReference type="ChEBI" id="CHEBI:30616"/>
    </ligand>
</feature>
<dbReference type="InterPro" id="IPR011009">
    <property type="entry name" value="Kinase-like_dom_sf"/>
</dbReference>
<dbReference type="EMBL" id="JAEDAK010000008">
    <property type="protein sequence ID" value="MBH9577748.1"/>
    <property type="molecule type" value="Genomic_DNA"/>
</dbReference>
<dbReference type="InterPro" id="IPR025493">
    <property type="entry name" value="DUF4384"/>
</dbReference>
<evidence type="ECO:0000256" key="6">
    <source>
        <dbReference type="ARBA" id="ARBA00022840"/>
    </source>
</evidence>
<dbReference type="CDD" id="cd14014">
    <property type="entry name" value="STKc_PknB_like"/>
    <property type="match status" value="1"/>
</dbReference>
<proteinExistence type="inferred from homology"/>
<dbReference type="SMART" id="SM00219">
    <property type="entry name" value="TyrKc"/>
    <property type="match status" value="1"/>
</dbReference>
<feature type="region of interest" description="Disordered" evidence="8">
    <location>
        <begin position="415"/>
        <end position="442"/>
    </location>
</feature>
<dbReference type="Proteomes" id="UP000613266">
    <property type="component" value="Unassembled WGS sequence"/>
</dbReference>
<dbReference type="Pfam" id="PF00069">
    <property type="entry name" value="Pkinase"/>
    <property type="match status" value="1"/>
</dbReference>
<accession>A0A931J2V5</accession>
<dbReference type="GO" id="GO:0005524">
    <property type="term" value="F:ATP binding"/>
    <property type="evidence" value="ECO:0007669"/>
    <property type="project" value="UniProtKB-UniRule"/>
</dbReference>
<dbReference type="EC" id="2.7.11.1" evidence="2"/>
<comment type="caution">
    <text evidence="10">The sequence shown here is derived from an EMBL/GenBank/DDBJ whole genome shotgun (WGS) entry which is preliminary data.</text>
</comment>
<keyword evidence="3" id="KW-0808">Transferase</keyword>
<dbReference type="AlphaFoldDB" id="A0A931J2V5"/>
<evidence type="ECO:0000259" key="9">
    <source>
        <dbReference type="PROSITE" id="PS50011"/>
    </source>
</evidence>
<comment type="similarity">
    <text evidence="1">Belongs to the protein kinase superfamily. NEK Ser/Thr protein kinase family. NIMA subfamily.</text>
</comment>
<evidence type="ECO:0000256" key="3">
    <source>
        <dbReference type="ARBA" id="ARBA00022679"/>
    </source>
</evidence>